<dbReference type="EMBL" id="JYDT01000226">
    <property type="protein sequence ID" value="KRY81463.1"/>
    <property type="molecule type" value="Genomic_DNA"/>
</dbReference>
<keyword evidence="1" id="KW-0472">Membrane</keyword>
<evidence type="ECO:0000256" key="1">
    <source>
        <dbReference type="SAM" id="Phobius"/>
    </source>
</evidence>
<name>A0A0V1F5W4_TRIPS</name>
<evidence type="ECO:0000313" key="3">
    <source>
        <dbReference type="Proteomes" id="UP000054995"/>
    </source>
</evidence>
<feature type="transmembrane region" description="Helical" evidence="1">
    <location>
        <begin position="17"/>
        <end position="36"/>
    </location>
</feature>
<keyword evidence="1" id="KW-0812">Transmembrane</keyword>
<keyword evidence="1" id="KW-1133">Transmembrane helix</keyword>
<protein>
    <submittedName>
        <fullName evidence="2">Uncharacterized protein</fullName>
    </submittedName>
</protein>
<dbReference type="Proteomes" id="UP000054995">
    <property type="component" value="Unassembled WGS sequence"/>
</dbReference>
<dbReference type="AlphaFoldDB" id="A0A0V1F5W4"/>
<keyword evidence="3" id="KW-1185">Reference proteome</keyword>
<dbReference type="OrthoDB" id="5920050at2759"/>
<evidence type="ECO:0000313" key="2">
    <source>
        <dbReference type="EMBL" id="KRY81463.1"/>
    </source>
</evidence>
<reference evidence="2 3" key="1">
    <citation type="submission" date="2015-01" db="EMBL/GenBank/DDBJ databases">
        <title>Evolution of Trichinella species and genotypes.</title>
        <authorList>
            <person name="Korhonen P.K."/>
            <person name="Edoardo P."/>
            <person name="Giuseppe L.R."/>
            <person name="Gasser R.B."/>
        </authorList>
    </citation>
    <scope>NUCLEOTIDE SEQUENCE [LARGE SCALE GENOMIC DNA]</scope>
    <source>
        <strain evidence="2">ISS470</strain>
    </source>
</reference>
<accession>A0A0V1F5W4</accession>
<organism evidence="2 3">
    <name type="scientific">Trichinella pseudospiralis</name>
    <name type="common">Parasitic roundworm</name>
    <dbReference type="NCBI Taxonomy" id="6337"/>
    <lineage>
        <taxon>Eukaryota</taxon>
        <taxon>Metazoa</taxon>
        <taxon>Ecdysozoa</taxon>
        <taxon>Nematoda</taxon>
        <taxon>Enoplea</taxon>
        <taxon>Dorylaimia</taxon>
        <taxon>Trichinellida</taxon>
        <taxon>Trichinellidae</taxon>
        <taxon>Trichinella</taxon>
    </lineage>
</organism>
<sequence>MDNVQFLFCSTSVRDQFFTIILVAVFGYFSLLFMKFSNEQLCTVFTHLWMAFADKDLFHRVEEIEQRFDQIEVILRNIQREKKRFLHFKRMKKQYLFSCTNHFSDLFKSSFSKMITERRKFAKTDKKNPLKLAVERPVVNFNLHVPANAHPSLLSRSRLNVNALIFRLLTRAMRRGGADPQAVISHFDGLSACSCCKPGSMIITTAAADRDCLDTFRRIYLASGAGGFQRLAFNTGHISTGKVVTASCEFSCFLDLSKLNAHVVNLPKKTILTIQYKQLDVVVDSIAKLLQKFYSADLGPELCCSLKNADAKQVMIACAFGDYGARQIANDNDDSDGIFGLLKWMVDVVAHQLDVHTRFAQVVEADFRQIVVANSAEFAFGEQFERSNQCPDADLPSAQPSEAPDSPVLFADHAASSENCPRRPLSILQPERSAAGPNGVQAHSSNNDHFQATLSERGELTFFTQLNKHASNPSQAQLHAVANSPVAVGDFAFFSDLLSLSPTQYSRSQLSTAEPESSIQLGYDQENCITPLRRDPYSPDSTQEQNFCDTFHHSQLISSQFLADSSTDIVEQGVELVSNEVAVEQQHVDKRPLKRKALGNAAVSHGENRQNFNNDYQHSTSPMKLPKCRNELEMDNTFVNHQSEIMDTTMNIEINKSPDISTKRCIYSSIGRTENAKHLQQINTPECYQRLSLTDTNKTSTSMNSSKFDVIPSYIVGEYRTAPISTRTRRSFRLGLSRRERVLSLHQRRHDHHKL</sequence>
<gene>
    <name evidence="2" type="ORF">T4D_10653</name>
</gene>
<comment type="caution">
    <text evidence="2">The sequence shown here is derived from an EMBL/GenBank/DDBJ whole genome shotgun (WGS) entry which is preliminary data.</text>
</comment>
<proteinExistence type="predicted"/>